<dbReference type="GO" id="GO:0005886">
    <property type="term" value="C:plasma membrane"/>
    <property type="evidence" value="ECO:0007669"/>
    <property type="project" value="UniProtKB-SubCell"/>
</dbReference>
<feature type="binding site" evidence="21">
    <location>
        <position position="102"/>
    </location>
    <ligand>
        <name>substrate</name>
    </ligand>
</feature>
<keyword evidence="5" id="KW-1003">Cell membrane</keyword>
<evidence type="ECO:0000256" key="11">
    <source>
        <dbReference type="ARBA" id="ARBA00022741"/>
    </source>
</evidence>
<keyword evidence="15 24" id="KW-1133">Transmembrane helix</keyword>
<feature type="binding site" evidence="23">
    <location>
        <position position="32"/>
    </location>
    <ligand>
        <name>a divalent metal cation</name>
        <dbReference type="ChEBI" id="CHEBI:60240"/>
    </ligand>
</feature>
<dbReference type="GO" id="GO:0006654">
    <property type="term" value="P:phosphatidic acid biosynthetic process"/>
    <property type="evidence" value="ECO:0007669"/>
    <property type="project" value="InterPro"/>
</dbReference>
<evidence type="ECO:0000256" key="15">
    <source>
        <dbReference type="ARBA" id="ARBA00022989"/>
    </source>
</evidence>
<dbReference type="InterPro" id="IPR033718">
    <property type="entry name" value="DAGK_prok"/>
</dbReference>
<evidence type="ECO:0000256" key="23">
    <source>
        <dbReference type="PIRSR" id="PIRSR600829-4"/>
    </source>
</evidence>
<gene>
    <name evidence="25" type="ORF">F7Q92_10820</name>
</gene>
<dbReference type="RefSeq" id="WP_151124158.1">
    <property type="nucleotide sequence ID" value="NZ_CP088081.1"/>
</dbReference>
<dbReference type="CDD" id="cd14264">
    <property type="entry name" value="DAGK_IM"/>
    <property type="match status" value="1"/>
</dbReference>
<feature type="binding site" evidence="22">
    <location>
        <position position="32"/>
    </location>
    <ligand>
        <name>ATP</name>
        <dbReference type="ChEBI" id="CHEBI:30616"/>
    </ligand>
</feature>
<feature type="binding site" evidence="22">
    <location>
        <position position="80"/>
    </location>
    <ligand>
        <name>ATP</name>
        <dbReference type="ChEBI" id="CHEBI:30616"/>
    </ligand>
</feature>
<keyword evidence="12 24" id="KW-0418">Kinase</keyword>
<feature type="transmembrane region" description="Helical" evidence="24">
    <location>
        <begin position="100"/>
        <end position="121"/>
    </location>
</feature>
<feature type="active site" description="Proton acceptor" evidence="20">
    <location>
        <position position="73"/>
    </location>
</feature>
<keyword evidence="14 23" id="KW-0460">Magnesium</keyword>
<accession>A0A643FBL2</accession>
<evidence type="ECO:0000256" key="2">
    <source>
        <dbReference type="ARBA" id="ARBA00005967"/>
    </source>
</evidence>
<organism evidence="25 26">
    <name type="scientific">Ideonella dechloratans</name>
    <dbReference type="NCBI Taxonomy" id="36863"/>
    <lineage>
        <taxon>Bacteria</taxon>
        <taxon>Pseudomonadati</taxon>
        <taxon>Pseudomonadota</taxon>
        <taxon>Betaproteobacteria</taxon>
        <taxon>Burkholderiales</taxon>
        <taxon>Sphaerotilaceae</taxon>
        <taxon>Ideonella</taxon>
    </lineage>
</organism>
<dbReference type="GO" id="GO:0046872">
    <property type="term" value="F:metal ion binding"/>
    <property type="evidence" value="ECO:0007669"/>
    <property type="project" value="UniProtKB-KW"/>
</dbReference>
<dbReference type="Pfam" id="PF01219">
    <property type="entry name" value="DAGK_prokar"/>
    <property type="match status" value="1"/>
</dbReference>
<feature type="binding site" evidence="21">
    <location>
        <begin position="34"/>
        <end position="38"/>
    </location>
    <ligand>
        <name>substrate</name>
    </ligand>
</feature>
<feature type="transmembrane region" description="Helical" evidence="24">
    <location>
        <begin position="54"/>
        <end position="79"/>
    </location>
</feature>
<keyword evidence="9 24" id="KW-0812">Transmembrane</keyword>
<keyword evidence="17 24" id="KW-0472">Membrane</keyword>
<evidence type="ECO:0000256" key="12">
    <source>
        <dbReference type="ARBA" id="ARBA00022777"/>
    </source>
</evidence>
<evidence type="ECO:0000256" key="10">
    <source>
        <dbReference type="ARBA" id="ARBA00022723"/>
    </source>
</evidence>
<dbReference type="PANTHER" id="PTHR34299:SF1">
    <property type="entry name" value="DIACYLGLYCEROL KINASE"/>
    <property type="match status" value="1"/>
</dbReference>
<keyword evidence="8 24" id="KW-0808">Transferase</keyword>
<keyword evidence="6" id="KW-0444">Lipid biosynthesis</keyword>
<evidence type="ECO:0000256" key="17">
    <source>
        <dbReference type="ARBA" id="ARBA00023136"/>
    </source>
</evidence>
<dbReference type="AlphaFoldDB" id="A0A643FBL2"/>
<dbReference type="Proteomes" id="UP000430120">
    <property type="component" value="Unassembled WGS sequence"/>
</dbReference>
<evidence type="ECO:0000256" key="16">
    <source>
        <dbReference type="ARBA" id="ARBA00023098"/>
    </source>
</evidence>
<keyword evidence="7 24" id="KW-0997">Cell inner membrane</keyword>
<comment type="cofactor">
    <cofactor evidence="23">
        <name>Mg(2+)</name>
        <dbReference type="ChEBI" id="CHEBI:18420"/>
    </cofactor>
    <text evidence="23">Mn(2+), Zn(2+), Cd(2+) and Co(2+) support activity to lesser extents.</text>
</comment>
<proteinExistence type="inferred from homology"/>
<dbReference type="PANTHER" id="PTHR34299">
    <property type="entry name" value="DIACYLGLYCEROL KINASE"/>
    <property type="match status" value="1"/>
</dbReference>
<keyword evidence="26" id="KW-1185">Reference proteome</keyword>
<keyword evidence="13 22" id="KW-0067">ATP-binding</keyword>
<keyword evidence="11 22" id="KW-0547">Nucleotide-binding</keyword>
<dbReference type="EMBL" id="VZPB01000022">
    <property type="protein sequence ID" value="KAB0582073.1"/>
    <property type="molecule type" value="Genomic_DNA"/>
</dbReference>
<feature type="binding site" evidence="23">
    <location>
        <position position="80"/>
    </location>
    <ligand>
        <name>a divalent metal cation</name>
        <dbReference type="ChEBI" id="CHEBI:60240"/>
    </ligand>
</feature>
<evidence type="ECO:0000256" key="19">
    <source>
        <dbReference type="ARBA" id="ARBA00023264"/>
    </source>
</evidence>
<feature type="binding site" evidence="22">
    <location>
        <position position="20"/>
    </location>
    <ligand>
        <name>ATP</name>
        <dbReference type="ChEBI" id="CHEBI:30616"/>
    </ligand>
</feature>
<comment type="similarity">
    <text evidence="2 24">Belongs to the bacterial diacylglycerol kinase family.</text>
</comment>
<comment type="caution">
    <text evidence="25">The sequence shown here is derived from an EMBL/GenBank/DDBJ whole genome shotgun (WGS) entry which is preliminary data.</text>
</comment>
<evidence type="ECO:0000256" key="18">
    <source>
        <dbReference type="ARBA" id="ARBA00023209"/>
    </source>
</evidence>
<comment type="subcellular location">
    <subcellularLocation>
        <location evidence="1 24">Cell inner membrane</location>
        <topology evidence="1 24">Multi-pass membrane protein</topology>
    </subcellularLocation>
</comment>
<comment type="function">
    <text evidence="24">Catalyzes the ATP-dependent phosphorylation of sn-l,2-diacylglycerol (DAG) to phosphatidic acid. Involved in the recycling of diacylglycerol produced as a by-product during membrane-derived oligosaccharide (MDO) biosynthesis.</text>
</comment>
<protein>
    <recommendedName>
        <fullName evidence="4 24">Diacylglycerol kinase</fullName>
        <ecNumber evidence="3 24">2.7.1.107</ecNumber>
    </recommendedName>
</protein>
<evidence type="ECO:0000256" key="20">
    <source>
        <dbReference type="PIRSR" id="PIRSR600829-1"/>
    </source>
</evidence>
<name>A0A643FBL2_IDEDE</name>
<evidence type="ECO:0000256" key="7">
    <source>
        <dbReference type="ARBA" id="ARBA00022519"/>
    </source>
</evidence>
<feature type="binding site" evidence="22">
    <location>
        <position position="13"/>
    </location>
    <ligand>
        <name>ATP</name>
        <dbReference type="ChEBI" id="CHEBI:30616"/>
    </ligand>
</feature>
<dbReference type="InterPro" id="IPR000829">
    <property type="entry name" value="DAGK"/>
</dbReference>
<evidence type="ECO:0000256" key="9">
    <source>
        <dbReference type="ARBA" id="ARBA00022692"/>
    </source>
</evidence>
<feature type="binding site" evidence="22">
    <location>
        <begin position="98"/>
        <end position="99"/>
    </location>
    <ligand>
        <name>ATP</name>
        <dbReference type="ChEBI" id="CHEBI:30616"/>
    </ligand>
</feature>
<feature type="binding site" evidence="21">
    <location>
        <position position="73"/>
    </location>
    <ligand>
        <name>substrate</name>
    </ligand>
</feature>
<evidence type="ECO:0000256" key="21">
    <source>
        <dbReference type="PIRSR" id="PIRSR600829-2"/>
    </source>
</evidence>
<evidence type="ECO:0000256" key="14">
    <source>
        <dbReference type="ARBA" id="ARBA00022842"/>
    </source>
</evidence>
<sequence>MTSPFQRRTGLSRILHAFGYSLAGLASALRSESAFRQETALAVVLLPAAFWLGRGWVEIGLLAGSVILVLVVELLNTAVESAIDRIGPERHELSARAKDLGSAAVLLSLLLAGGLWTGALWQRFGGSGA</sequence>
<evidence type="ECO:0000256" key="5">
    <source>
        <dbReference type="ARBA" id="ARBA00022475"/>
    </source>
</evidence>
<keyword evidence="19 24" id="KW-1208">Phospholipid metabolism</keyword>
<keyword evidence="18" id="KW-0594">Phospholipid biosynthesis</keyword>
<keyword evidence="16 24" id="KW-0443">Lipid metabolism</keyword>
<evidence type="ECO:0000256" key="6">
    <source>
        <dbReference type="ARBA" id="ARBA00022516"/>
    </source>
</evidence>
<dbReference type="InterPro" id="IPR036945">
    <property type="entry name" value="DAGK_sf"/>
</dbReference>
<evidence type="ECO:0000256" key="22">
    <source>
        <dbReference type="PIRSR" id="PIRSR600829-3"/>
    </source>
</evidence>
<comment type="catalytic activity">
    <reaction evidence="24">
        <text>a 1,2-diacyl-sn-glycerol + ATP = a 1,2-diacyl-sn-glycero-3-phosphate + ADP + H(+)</text>
        <dbReference type="Rhea" id="RHEA:10272"/>
        <dbReference type="ChEBI" id="CHEBI:15378"/>
        <dbReference type="ChEBI" id="CHEBI:17815"/>
        <dbReference type="ChEBI" id="CHEBI:30616"/>
        <dbReference type="ChEBI" id="CHEBI:58608"/>
        <dbReference type="ChEBI" id="CHEBI:456216"/>
        <dbReference type="EC" id="2.7.1.107"/>
    </reaction>
</comment>
<dbReference type="OrthoDB" id="9796011at2"/>
<dbReference type="GO" id="GO:0005524">
    <property type="term" value="F:ATP binding"/>
    <property type="evidence" value="ECO:0007669"/>
    <property type="project" value="UniProtKB-KW"/>
</dbReference>
<dbReference type="EC" id="2.7.1.107" evidence="3 24"/>
<evidence type="ECO:0000313" key="26">
    <source>
        <dbReference type="Proteomes" id="UP000430120"/>
    </source>
</evidence>
<dbReference type="GO" id="GO:0004143">
    <property type="term" value="F:ATP-dependent diacylglycerol kinase activity"/>
    <property type="evidence" value="ECO:0007669"/>
    <property type="project" value="UniProtKB-EC"/>
</dbReference>
<evidence type="ECO:0000256" key="8">
    <source>
        <dbReference type="ARBA" id="ARBA00022679"/>
    </source>
</evidence>
<evidence type="ECO:0000256" key="13">
    <source>
        <dbReference type="ARBA" id="ARBA00022840"/>
    </source>
</evidence>
<feature type="binding site" evidence="21">
    <location>
        <position position="13"/>
    </location>
    <ligand>
        <name>substrate</name>
    </ligand>
</feature>
<feature type="binding site" evidence="21">
    <location>
        <begin position="116"/>
        <end position="121"/>
    </location>
    <ligand>
        <name>substrate</name>
    </ligand>
</feature>
<feature type="binding site" evidence="22">
    <location>
        <begin position="89"/>
        <end position="91"/>
    </location>
    <ligand>
        <name>ATP</name>
        <dbReference type="ChEBI" id="CHEBI:30616"/>
    </ligand>
</feature>
<evidence type="ECO:0000256" key="1">
    <source>
        <dbReference type="ARBA" id="ARBA00004429"/>
    </source>
</evidence>
<evidence type="ECO:0000256" key="4">
    <source>
        <dbReference type="ARBA" id="ARBA00017575"/>
    </source>
</evidence>
<evidence type="ECO:0000313" key="25">
    <source>
        <dbReference type="EMBL" id="KAB0582073.1"/>
    </source>
</evidence>
<dbReference type="Gene3D" id="1.10.287.3610">
    <property type="match status" value="1"/>
</dbReference>
<evidence type="ECO:0000256" key="24">
    <source>
        <dbReference type="RuleBase" id="RU363065"/>
    </source>
</evidence>
<evidence type="ECO:0000256" key="3">
    <source>
        <dbReference type="ARBA" id="ARBA00012133"/>
    </source>
</evidence>
<keyword evidence="10 23" id="KW-0479">Metal-binding</keyword>
<comment type="caution">
    <text evidence="24">Lacks conserved residue(s) required for the propagation of feature annotation.</text>
</comment>
<reference evidence="25 26" key="1">
    <citation type="submission" date="2019-09" db="EMBL/GenBank/DDBJ databases">
        <title>Draft genome sequences of 48 bacterial type strains from the CCUG.</title>
        <authorList>
            <person name="Tunovic T."/>
            <person name="Pineiro-Iglesias B."/>
            <person name="Unosson C."/>
            <person name="Inganas E."/>
            <person name="Ohlen M."/>
            <person name="Cardew S."/>
            <person name="Jensie-Markopoulos S."/>
            <person name="Salva-Serra F."/>
            <person name="Jaen-Luchoro D."/>
            <person name="Karlsson R."/>
            <person name="Svensson-Stadler L."/>
            <person name="Chun J."/>
            <person name="Moore E."/>
        </authorList>
    </citation>
    <scope>NUCLEOTIDE SEQUENCE [LARGE SCALE GENOMIC DNA]</scope>
    <source>
        <strain evidence="25 26">CCUG 30977</strain>
    </source>
</reference>